<dbReference type="PANTHER" id="PTHR10209">
    <property type="entry name" value="OXIDOREDUCTASE, 2OG-FE II OXYGENASE FAMILY PROTEIN"/>
    <property type="match status" value="1"/>
</dbReference>
<comment type="similarity">
    <text evidence="2 6">Belongs to the iron/ascorbate-dependent oxidoreductase family.</text>
</comment>
<dbReference type="PROSITE" id="PS51471">
    <property type="entry name" value="FE2OG_OXY"/>
    <property type="match status" value="1"/>
</dbReference>
<keyword evidence="5 6" id="KW-0408">Iron</keyword>
<evidence type="ECO:0000256" key="1">
    <source>
        <dbReference type="ARBA" id="ARBA00001962"/>
    </source>
</evidence>
<dbReference type="InParanoid" id="A0A059B2P4"/>
<dbReference type="AlphaFoldDB" id="A0A059B2P4"/>
<dbReference type="OrthoDB" id="288590at2759"/>
<dbReference type="InterPro" id="IPR005123">
    <property type="entry name" value="Oxoglu/Fe-dep_dioxygenase_dom"/>
</dbReference>
<dbReference type="Gramene" id="KCW60393">
    <property type="protein sequence ID" value="KCW60393"/>
    <property type="gene ID" value="EUGRSUZ_H03109"/>
</dbReference>
<dbReference type="Pfam" id="PF03171">
    <property type="entry name" value="2OG-FeII_Oxy"/>
    <property type="match status" value="1"/>
</dbReference>
<dbReference type="Gene3D" id="2.60.120.330">
    <property type="entry name" value="B-lactam Antibiotic, Isopenicillin N Synthase, Chain"/>
    <property type="match status" value="1"/>
</dbReference>
<dbReference type="InterPro" id="IPR044861">
    <property type="entry name" value="IPNS-like_FE2OG_OXY"/>
</dbReference>
<evidence type="ECO:0000256" key="5">
    <source>
        <dbReference type="ARBA" id="ARBA00023004"/>
    </source>
</evidence>
<accession>A0A059B2P4</accession>
<dbReference type="EMBL" id="KK198760">
    <property type="protein sequence ID" value="KCW60393.1"/>
    <property type="molecule type" value="Genomic_DNA"/>
</dbReference>
<dbReference type="OMA" id="VTCTHEL"/>
<dbReference type="KEGG" id="egr:104414532"/>
<reference evidence="8" key="1">
    <citation type="submission" date="2013-07" db="EMBL/GenBank/DDBJ databases">
        <title>The genome of Eucalyptus grandis.</title>
        <authorList>
            <person name="Schmutz J."/>
            <person name="Hayes R."/>
            <person name="Myburg A."/>
            <person name="Tuskan G."/>
            <person name="Grattapaglia D."/>
            <person name="Rokhsar D.S."/>
        </authorList>
    </citation>
    <scope>NUCLEOTIDE SEQUENCE</scope>
    <source>
        <tissue evidence="8">Leaf extractions</tissue>
    </source>
</reference>
<name>A0A059B2P4_EUCGR</name>
<dbReference type="eggNOG" id="KOG0143">
    <property type="taxonomic scope" value="Eukaryota"/>
</dbReference>
<evidence type="ECO:0000256" key="6">
    <source>
        <dbReference type="RuleBase" id="RU003682"/>
    </source>
</evidence>
<evidence type="ECO:0000256" key="4">
    <source>
        <dbReference type="ARBA" id="ARBA00023002"/>
    </source>
</evidence>
<organism evidence="8">
    <name type="scientific">Eucalyptus grandis</name>
    <name type="common">Flooded gum</name>
    <dbReference type="NCBI Taxonomy" id="71139"/>
    <lineage>
        <taxon>Eukaryota</taxon>
        <taxon>Viridiplantae</taxon>
        <taxon>Streptophyta</taxon>
        <taxon>Embryophyta</taxon>
        <taxon>Tracheophyta</taxon>
        <taxon>Spermatophyta</taxon>
        <taxon>Magnoliopsida</taxon>
        <taxon>eudicotyledons</taxon>
        <taxon>Gunneridae</taxon>
        <taxon>Pentapetalae</taxon>
        <taxon>rosids</taxon>
        <taxon>malvids</taxon>
        <taxon>Myrtales</taxon>
        <taxon>Myrtaceae</taxon>
        <taxon>Myrtoideae</taxon>
        <taxon>Eucalypteae</taxon>
        <taxon>Eucalyptus</taxon>
    </lineage>
</organism>
<proteinExistence type="inferred from homology"/>
<sequence length="374" mass="41558">MAQELILAPDGGYDRQAELKSFDDSKAGVKGLADAGLTKIPRFFVHDHLDLELDRASESPGPSPSVPVVDLGGAGRGWSPGERKRTVGLVREACETWGFFQVVNHGVPAALTEEMVEGIRRFHEQDLEAKREWYSRDFGGRKVLYNSNFDLYQAPAANWRDTLSCVLAPRSPDPQELPAVCRDVIIEYKDRILELADTVFELLSEALGLESSYLKTIQCGEGLFFVGHYYPPCPEPDLTLGTGDHTDSGFLTILLQDQIGGLQVHHQNQWIDVSPIPGALVINLGDLMQLISNDKFISVSHRVLAQKIGPRISVACLMRQHLPPENSSRLYGPIEELLSEENPPIYRETTVKDLVTHYYAKGLNGVSALEHFKL</sequence>
<evidence type="ECO:0000256" key="2">
    <source>
        <dbReference type="ARBA" id="ARBA00008056"/>
    </source>
</evidence>
<feature type="domain" description="Fe2OG dioxygenase" evidence="7">
    <location>
        <begin position="219"/>
        <end position="322"/>
    </location>
</feature>
<dbReference type="GO" id="GO:0051213">
    <property type="term" value="F:dioxygenase activity"/>
    <property type="evidence" value="ECO:0007669"/>
    <property type="project" value="UniProtKB-ARBA"/>
</dbReference>
<keyword evidence="3 6" id="KW-0479">Metal-binding</keyword>
<dbReference type="Pfam" id="PF14226">
    <property type="entry name" value="DIOX_N"/>
    <property type="match status" value="1"/>
</dbReference>
<evidence type="ECO:0000313" key="8">
    <source>
        <dbReference type="EMBL" id="KCW60393.1"/>
    </source>
</evidence>
<dbReference type="InterPro" id="IPR026992">
    <property type="entry name" value="DIOX_N"/>
</dbReference>
<dbReference type="PANTHER" id="PTHR10209:SF123">
    <property type="entry name" value="FE2OG DIOXYGENASE DOMAIN-CONTAINING PROTEIN"/>
    <property type="match status" value="1"/>
</dbReference>
<comment type="cofactor">
    <cofactor evidence="1">
        <name>Fe cation</name>
        <dbReference type="ChEBI" id="CHEBI:24875"/>
    </cofactor>
</comment>
<evidence type="ECO:0000259" key="7">
    <source>
        <dbReference type="PROSITE" id="PS51471"/>
    </source>
</evidence>
<dbReference type="FunFam" id="2.60.120.330:FF:000005">
    <property type="entry name" value="1-aminocyclopropane-1-carboxylate oxidase homolog 1"/>
    <property type="match status" value="1"/>
</dbReference>
<gene>
    <name evidence="8" type="ORF">EUGRSUZ_H03109</name>
</gene>
<protein>
    <recommendedName>
        <fullName evidence="7">Fe2OG dioxygenase domain-containing protein</fullName>
    </recommendedName>
</protein>
<dbReference type="SUPFAM" id="SSF51197">
    <property type="entry name" value="Clavaminate synthase-like"/>
    <property type="match status" value="1"/>
</dbReference>
<dbReference type="STRING" id="71139.A0A059B2P4"/>
<keyword evidence="4 6" id="KW-0560">Oxidoreductase</keyword>
<dbReference type="GO" id="GO:0046872">
    <property type="term" value="F:metal ion binding"/>
    <property type="evidence" value="ECO:0007669"/>
    <property type="project" value="UniProtKB-KW"/>
</dbReference>
<dbReference type="InterPro" id="IPR027443">
    <property type="entry name" value="IPNS-like_sf"/>
</dbReference>
<evidence type="ECO:0000256" key="3">
    <source>
        <dbReference type="ARBA" id="ARBA00022723"/>
    </source>
</evidence>